<dbReference type="EMBL" id="LAZR01050096">
    <property type="protein sequence ID" value="KKK88126.1"/>
    <property type="molecule type" value="Genomic_DNA"/>
</dbReference>
<reference evidence="1" key="1">
    <citation type="journal article" date="2015" name="Nature">
        <title>Complex archaea that bridge the gap between prokaryotes and eukaryotes.</title>
        <authorList>
            <person name="Spang A."/>
            <person name="Saw J.H."/>
            <person name="Jorgensen S.L."/>
            <person name="Zaremba-Niedzwiedzka K."/>
            <person name="Martijn J."/>
            <person name="Lind A.E."/>
            <person name="van Eijk R."/>
            <person name="Schleper C."/>
            <person name="Guy L."/>
            <person name="Ettema T.J."/>
        </authorList>
    </citation>
    <scope>NUCLEOTIDE SEQUENCE</scope>
</reference>
<proteinExistence type="predicted"/>
<accession>A0A0F9BUS3</accession>
<dbReference type="AlphaFoldDB" id="A0A0F9BUS3"/>
<evidence type="ECO:0000313" key="1">
    <source>
        <dbReference type="EMBL" id="KKK88126.1"/>
    </source>
</evidence>
<protein>
    <submittedName>
        <fullName evidence="1">Uncharacterized protein</fullName>
    </submittedName>
</protein>
<sequence>MADTPLRVWRERDGRLLRLRLNRPKANLI</sequence>
<feature type="non-terminal residue" evidence="1">
    <location>
        <position position="29"/>
    </location>
</feature>
<comment type="caution">
    <text evidence="1">The sequence shown here is derived from an EMBL/GenBank/DDBJ whole genome shotgun (WGS) entry which is preliminary data.</text>
</comment>
<gene>
    <name evidence="1" type="ORF">LCGC14_2746300</name>
</gene>
<organism evidence="1">
    <name type="scientific">marine sediment metagenome</name>
    <dbReference type="NCBI Taxonomy" id="412755"/>
    <lineage>
        <taxon>unclassified sequences</taxon>
        <taxon>metagenomes</taxon>
        <taxon>ecological metagenomes</taxon>
    </lineage>
</organism>
<name>A0A0F9BUS3_9ZZZZ</name>